<dbReference type="Proteomes" id="UP000663874">
    <property type="component" value="Unassembled WGS sequence"/>
</dbReference>
<dbReference type="Proteomes" id="UP000663854">
    <property type="component" value="Unassembled WGS sequence"/>
</dbReference>
<evidence type="ECO:0000313" key="5">
    <source>
        <dbReference type="EMBL" id="CAF0797501.1"/>
    </source>
</evidence>
<dbReference type="EMBL" id="CAJOAX010000068">
    <property type="protein sequence ID" value="CAF3498522.1"/>
    <property type="molecule type" value="Genomic_DNA"/>
</dbReference>
<feature type="region of interest" description="Disordered" evidence="1">
    <location>
        <begin position="1"/>
        <end position="36"/>
    </location>
</feature>
<dbReference type="EMBL" id="CAJNOL010000057">
    <property type="protein sequence ID" value="CAF0799869.1"/>
    <property type="molecule type" value="Genomic_DNA"/>
</dbReference>
<name>A0A813MLG0_9BILA</name>
<dbReference type="EMBL" id="CAJOBE010000115">
    <property type="protein sequence ID" value="CAF3572718.1"/>
    <property type="molecule type" value="Genomic_DNA"/>
</dbReference>
<evidence type="ECO:0000313" key="10">
    <source>
        <dbReference type="EMBL" id="CAF3572718.1"/>
    </source>
</evidence>
<feature type="compositionally biased region" description="Basic residues" evidence="1">
    <location>
        <begin position="1"/>
        <end position="16"/>
    </location>
</feature>
<dbReference type="Proteomes" id="UP000663882">
    <property type="component" value="Unassembled WGS sequence"/>
</dbReference>
<protein>
    <submittedName>
        <fullName evidence="2">Uncharacterized protein</fullName>
    </submittedName>
</protein>
<dbReference type="AlphaFoldDB" id="A0A813MLG0"/>
<reference evidence="2" key="1">
    <citation type="submission" date="2021-02" db="EMBL/GenBank/DDBJ databases">
        <authorList>
            <person name="Nowell W R."/>
        </authorList>
    </citation>
    <scope>NUCLEOTIDE SEQUENCE</scope>
</reference>
<sequence length="81" mass="9902">MPISYKRTRSQRKINHHQQQQQRESVPQNNENDNYIYYPYYSKTTPNNGYEYVQEPDQYEDRRAQYNATYTNNNSASVRRT</sequence>
<evidence type="ECO:0000313" key="7">
    <source>
        <dbReference type="EMBL" id="CAF0805250.1"/>
    </source>
</evidence>
<dbReference type="Proteomes" id="UP000663864">
    <property type="component" value="Unassembled WGS sequence"/>
</dbReference>
<dbReference type="EMBL" id="CAJOBD010000061">
    <property type="protein sequence ID" value="CAF3558674.1"/>
    <property type="molecule type" value="Genomic_DNA"/>
</dbReference>
<dbReference type="EMBL" id="CAJNOO010000034">
    <property type="protein sequence ID" value="CAF0759650.1"/>
    <property type="molecule type" value="Genomic_DNA"/>
</dbReference>
<dbReference type="EMBL" id="CAJNOT010000018">
    <property type="protein sequence ID" value="CAF0775979.1"/>
    <property type="molecule type" value="Genomic_DNA"/>
</dbReference>
<evidence type="ECO:0000313" key="4">
    <source>
        <dbReference type="EMBL" id="CAF0775979.1"/>
    </source>
</evidence>
<organism evidence="2 11">
    <name type="scientific">Rotaria sordida</name>
    <dbReference type="NCBI Taxonomy" id="392033"/>
    <lineage>
        <taxon>Eukaryota</taxon>
        <taxon>Metazoa</taxon>
        <taxon>Spiralia</taxon>
        <taxon>Gnathifera</taxon>
        <taxon>Rotifera</taxon>
        <taxon>Eurotatoria</taxon>
        <taxon>Bdelloidea</taxon>
        <taxon>Philodinida</taxon>
        <taxon>Philodinidae</taxon>
        <taxon>Rotaria</taxon>
    </lineage>
</organism>
<dbReference type="Proteomes" id="UP000663870">
    <property type="component" value="Unassembled WGS sequence"/>
</dbReference>
<dbReference type="EMBL" id="CAJNOL010000055">
    <property type="protein sequence ID" value="CAF0797501.1"/>
    <property type="molecule type" value="Genomic_DNA"/>
</dbReference>
<dbReference type="EMBL" id="CAJNOU010000014">
    <property type="protein sequence ID" value="CAF0805250.1"/>
    <property type="molecule type" value="Genomic_DNA"/>
</dbReference>
<dbReference type="Proteomes" id="UP000663823">
    <property type="component" value="Unassembled WGS sequence"/>
</dbReference>
<evidence type="ECO:0000313" key="8">
    <source>
        <dbReference type="EMBL" id="CAF3498522.1"/>
    </source>
</evidence>
<dbReference type="OrthoDB" id="10404636at2759"/>
<proteinExistence type="predicted"/>
<dbReference type="EMBL" id="CAJNOH010000001">
    <property type="protein sequence ID" value="CAF0720795.1"/>
    <property type="molecule type" value="Genomic_DNA"/>
</dbReference>
<accession>A0A813MLG0</accession>
<dbReference type="Proteomes" id="UP000663836">
    <property type="component" value="Unassembled WGS sequence"/>
</dbReference>
<gene>
    <name evidence="10" type="ORF">FNK824_LOCUS2030</name>
    <name evidence="9" type="ORF">JBS370_LOCUS1724</name>
    <name evidence="5" type="ORF">JXQ802_LOCUS4050</name>
    <name evidence="6" type="ORF">JXQ802_LOCUS4168</name>
    <name evidence="8" type="ORF">OTI717_LOCUS1567</name>
    <name evidence="2" type="ORF">PYM288_LOCUS162</name>
    <name evidence="3" type="ORF">RFH988_LOCUS1763</name>
    <name evidence="7" type="ORF">SEV965_LOCUS839</name>
    <name evidence="4" type="ORF">ZHD862_LOCUS1120</name>
</gene>
<evidence type="ECO:0000313" key="12">
    <source>
        <dbReference type="Proteomes" id="UP000663870"/>
    </source>
</evidence>
<keyword evidence="12" id="KW-1185">Reference proteome</keyword>
<evidence type="ECO:0000313" key="3">
    <source>
        <dbReference type="EMBL" id="CAF0759650.1"/>
    </source>
</evidence>
<evidence type="ECO:0000313" key="6">
    <source>
        <dbReference type="EMBL" id="CAF0799869.1"/>
    </source>
</evidence>
<evidence type="ECO:0000256" key="1">
    <source>
        <dbReference type="SAM" id="MobiDB-lite"/>
    </source>
</evidence>
<evidence type="ECO:0000313" key="9">
    <source>
        <dbReference type="EMBL" id="CAF3558674.1"/>
    </source>
</evidence>
<dbReference type="Proteomes" id="UP000663889">
    <property type="component" value="Unassembled WGS sequence"/>
</dbReference>
<evidence type="ECO:0000313" key="2">
    <source>
        <dbReference type="EMBL" id="CAF0720795.1"/>
    </source>
</evidence>
<feature type="compositionally biased region" description="Polar residues" evidence="1">
    <location>
        <begin position="23"/>
        <end position="33"/>
    </location>
</feature>
<comment type="caution">
    <text evidence="2">The sequence shown here is derived from an EMBL/GenBank/DDBJ whole genome shotgun (WGS) entry which is preliminary data.</text>
</comment>
<evidence type="ECO:0000313" key="11">
    <source>
        <dbReference type="Proteomes" id="UP000663854"/>
    </source>
</evidence>